<evidence type="ECO:0000256" key="3">
    <source>
        <dbReference type="ARBA" id="ARBA00022691"/>
    </source>
</evidence>
<dbReference type="HAMAP" id="MF_01813">
    <property type="entry name" value="MenG_UbiE_methyltr"/>
    <property type="match status" value="1"/>
</dbReference>
<comment type="catalytic activity">
    <reaction evidence="4">
        <text>demethylphylloquinol + S-adenosyl-L-methionine = phylloquinol + S-adenosyl-L-homocysteine + H(+)</text>
        <dbReference type="Rhea" id="RHEA:40551"/>
        <dbReference type="ChEBI" id="CHEBI:15378"/>
        <dbReference type="ChEBI" id="CHEBI:28433"/>
        <dbReference type="ChEBI" id="CHEBI:57856"/>
        <dbReference type="ChEBI" id="CHEBI:59789"/>
        <dbReference type="ChEBI" id="CHEBI:87844"/>
        <dbReference type="EC" id="2.1.1.329"/>
    </reaction>
</comment>
<dbReference type="RefSeq" id="WP_190702679.1">
    <property type="nucleotide sequence ID" value="NZ_JAMPKX010000004.1"/>
</dbReference>
<proteinExistence type="inferred from homology"/>
<dbReference type="PROSITE" id="PS51608">
    <property type="entry name" value="SAM_MT_UBIE"/>
    <property type="match status" value="1"/>
</dbReference>
<dbReference type="PANTHER" id="PTHR43591">
    <property type="entry name" value="METHYLTRANSFERASE"/>
    <property type="match status" value="1"/>
</dbReference>
<dbReference type="Pfam" id="PF01209">
    <property type="entry name" value="Ubie_methyltran"/>
    <property type="match status" value="1"/>
</dbReference>
<protein>
    <recommendedName>
        <fullName evidence="4">2-phytyl-1,4-naphtoquinone methyltransferase</fullName>
        <ecNumber evidence="4">2.1.1.329</ecNumber>
    </recommendedName>
    <alternativeName>
        <fullName evidence="4">Demethylphylloquinone methyltransferase</fullName>
    </alternativeName>
</protein>
<sequence>MGFAQPPSTAPPTATDIQGLFDRIAPVYDSLNERLSFGLHRVWKRMAVRWSGAAPGQKVLDVCCGSGDLALLLAHQVKATGTVYGLDFSAELLAVAEGRSRRAHLPAPLHWVQGDALALPFEANTFDAATMGYGLRNLTDIPQGLAELRRVLKPGASAAILDFHRPQGWIAEQFQRWYLEAMVVPTAEQMGLTDEYAYIGPSVDRFPTGPEQVKLARQAGFERAVHYPIAGGLMGVLVVSRHDRV</sequence>
<dbReference type="CDD" id="cd02440">
    <property type="entry name" value="AdoMet_MTases"/>
    <property type="match status" value="1"/>
</dbReference>
<organism evidence="5 6">
    <name type="scientific">Leptolyngbya subtilissima DQ-A4</name>
    <dbReference type="NCBI Taxonomy" id="2933933"/>
    <lineage>
        <taxon>Bacteria</taxon>
        <taxon>Bacillati</taxon>
        <taxon>Cyanobacteriota</taxon>
        <taxon>Cyanophyceae</taxon>
        <taxon>Leptolyngbyales</taxon>
        <taxon>Leptolyngbyaceae</taxon>
        <taxon>Leptolyngbya group</taxon>
        <taxon>Leptolyngbya</taxon>
    </lineage>
</organism>
<dbReference type="EMBL" id="JAMPKX010000004">
    <property type="protein sequence ID" value="MEP0947553.1"/>
    <property type="molecule type" value="Genomic_DNA"/>
</dbReference>
<dbReference type="HAMAP" id="MF_01982">
    <property type="entry name" value="MenG_phylloquinone_subfam"/>
    <property type="match status" value="1"/>
</dbReference>
<comment type="pathway">
    <text evidence="4">Cofactor biosynthesis; phylloquinone biosynthesis.</text>
</comment>
<dbReference type="GO" id="GO:0008425">
    <property type="term" value="F:2-methoxy-6-polyprenyl-1,4-benzoquinol methyltransferase activity"/>
    <property type="evidence" value="ECO:0007669"/>
    <property type="project" value="UniProtKB-EC"/>
</dbReference>
<name>A0ABV0K6L6_9CYAN</name>
<keyword evidence="6" id="KW-1185">Reference proteome</keyword>
<evidence type="ECO:0000256" key="4">
    <source>
        <dbReference type="HAMAP-Rule" id="MF_01982"/>
    </source>
</evidence>
<keyword evidence="2 4" id="KW-0808">Transferase</keyword>
<dbReference type="NCBIfam" id="TIGR01934">
    <property type="entry name" value="MenG_MenH_UbiE"/>
    <property type="match status" value="1"/>
</dbReference>
<dbReference type="NCBIfam" id="NF001244">
    <property type="entry name" value="PRK00216.1-5"/>
    <property type="match status" value="1"/>
</dbReference>
<dbReference type="PROSITE" id="PS01183">
    <property type="entry name" value="UBIE_1"/>
    <property type="match status" value="1"/>
</dbReference>
<dbReference type="EC" id="2.1.1.329" evidence="4"/>
<dbReference type="SUPFAM" id="SSF53335">
    <property type="entry name" value="S-adenosyl-L-methionine-dependent methyltransferases"/>
    <property type="match status" value="1"/>
</dbReference>
<comment type="similarity">
    <text evidence="4">Belongs to the class I-like SAM-binding methyltransferase superfamily. MenG/UbiE family.</text>
</comment>
<dbReference type="InterPro" id="IPR004033">
    <property type="entry name" value="UbiE/COQ5_MeTrFase"/>
</dbReference>
<dbReference type="InterPro" id="IPR023576">
    <property type="entry name" value="UbiE/COQ5_MeTrFase_CS"/>
</dbReference>
<evidence type="ECO:0000313" key="5">
    <source>
        <dbReference type="EMBL" id="MEP0947553.1"/>
    </source>
</evidence>
<dbReference type="InterPro" id="IPR032904">
    <property type="entry name" value="MenG"/>
</dbReference>
<evidence type="ECO:0000313" key="6">
    <source>
        <dbReference type="Proteomes" id="UP001482513"/>
    </source>
</evidence>
<dbReference type="GO" id="GO:0032259">
    <property type="term" value="P:methylation"/>
    <property type="evidence" value="ECO:0007669"/>
    <property type="project" value="UniProtKB-KW"/>
</dbReference>
<dbReference type="Proteomes" id="UP001482513">
    <property type="component" value="Unassembled WGS sequence"/>
</dbReference>
<dbReference type="PANTHER" id="PTHR43591:SF24">
    <property type="entry name" value="2-METHOXY-6-POLYPRENYL-1,4-BENZOQUINOL METHYLASE, MITOCHONDRIAL"/>
    <property type="match status" value="1"/>
</dbReference>
<evidence type="ECO:0000256" key="2">
    <source>
        <dbReference type="ARBA" id="ARBA00022679"/>
    </source>
</evidence>
<evidence type="ECO:0000256" key="1">
    <source>
        <dbReference type="ARBA" id="ARBA00022603"/>
    </source>
</evidence>
<dbReference type="Gene3D" id="3.40.50.150">
    <property type="entry name" value="Vaccinia Virus protein VP39"/>
    <property type="match status" value="1"/>
</dbReference>
<gene>
    <name evidence="5" type="primary">ubiE</name>
    <name evidence="4" type="synonym">menG</name>
    <name evidence="5" type="ORF">NC992_11780</name>
</gene>
<accession>A0ABV0K6L6</accession>
<dbReference type="GO" id="GO:0043770">
    <property type="term" value="F:demethylmenaquinone methyltransferase activity"/>
    <property type="evidence" value="ECO:0007669"/>
    <property type="project" value="UniProtKB-EC"/>
</dbReference>
<keyword evidence="3 4" id="KW-0949">S-adenosyl-L-methionine</keyword>
<comment type="function">
    <text evidence="4">Methyltransferase required for the conversion of 2-phytyl-1,4-beta-naphthoquinol to phylloquinol.</text>
</comment>
<dbReference type="InterPro" id="IPR029063">
    <property type="entry name" value="SAM-dependent_MTases_sf"/>
</dbReference>
<comment type="caution">
    <text evidence="5">The sequence shown here is derived from an EMBL/GenBank/DDBJ whole genome shotgun (WGS) entry which is preliminary data.</text>
</comment>
<reference evidence="5 6" key="1">
    <citation type="submission" date="2022-04" db="EMBL/GenBank/DDBJ databases">
        <title>Positive selection, recombination, and allopatry shape intraspecific diversity of widespread and dominant cyanobacteria.</title>
        <authorList>
            <person name="Wei J."/>
            <person name="Shu W."/>
            <person name="Hu C."/>
        </authorList>
    </citation>
    <scope>NUCLEOTIDE SEQUENCE [LARGE SCALE GENOMIC DNA]</scope>
    <source>
        <strain evidence="5 6">DQ-A4</strain>
    </source>
</reference>
<keyword evidence="1 4" id="KW-0489">Methyltransferase</keyword>